<proteinExistence type="predicted"/>
<dbReference type="EMBL" id="JARKIE010000433">
    <property type="protein sequence ID" value="KAJ7640190.1"/>
    <property type="molecule type" value="Genomic_DNA"/>
</dbReference>
<keyword evidence="3" id="KW-1185">Reference proteome</keyword>
<feature type="compositionally biased region" description="Basic and acidic residues" evidence="1">
    <location>
        <begin position="44"/>
        <end position="57"/>
    </location>
</feature>
<gene>
    <name evidence="2" type="ORF">B0H17DRAFT_1276808</name>
</gene>
<feature type="region of interest" description="Disordered" evidence="1">
    <location>
        <begin position="1"/>
        <end position="67"/>
    </location>
</feature>
<sequence>MKQDSTFAANLKAQRRDTAYSRLINPKEPEERDLDSPPGSPRLNLREHSEDKAERENPNLPRPSKASVEIKRVFHPHSKRPPIFQSFPDYVASDISVHAPANSTPWKPFRTRLDFEVAEFCELAMLNTEMTETLITLIRRCGNNIKIFTIANHSELDKLWGLASHKCTEFVEDTIAVPYKEENRTYKTYTRPIWDWVLSLVQDPRLASCFVWDAEKAYRYNGDTYVRFYHEPWTADAFWAAQSALPKHPDAKVLGLIIYADKSKLSTFGTEKAYAVAARVANILVPIRNIHYSKVGSWTQCGDDLRRWLWPMILILASDYEEACVMALIRGLNALYPCPICFVPWNEQTAAEREQLLKDNSLRDVENVFWKINNTDPHAACSFDRLHAYGGLWTDHLFAQIKLRVTEKGRNAIAIIDKQMSSMPRWRDLNHFDAVMNITFNDGSKNEDIAKMMLFAAHNVLIDAPGVQLLQCARSFLELNIYVSLEVHTSKTIAAGERTEYGDKSWNFPKMHSHRHVFDDIKNKGATRNFGTKISESMHGPIRQTYHRLTNFKNVTPQLIKHDHRRAVGLFIREQLEVLDAPGDSECPPDQETEILSNISIGSKLKPITFSVIEDTNSGDAAFARFRVRFADSCPTSYRHMAIICPMENEFDLNRMIRYGFCLLVPFQFLKVHYEHLGNWTSSADYLRCNPSFHGHPRYDGALVKTTDGHIFVQLIYMFSCTVEKKSHPFGLVLPLDTRAIGRKDRLLRFHRLHAKPRKNAEFISAHSIIRGVLLAPDFDNYGEFLIVDIVDTDISLRLKDMYPDRY</sequence>
<feature type="compositionally biased region" description="Basic and acidic residues" evidence="1">
    <location>
        <begin position="14"/>
        <end position="30"/>
    </location>
</feature>
<organism evidence="2 3">
    <name type="scientific">Mycena rosella</name>
    <name type="common">Pink bonnet</name>
    <name type="synonym">Agaricus rosellus</name>
    <dbReference type="NCBI Taxonomy" id="1033263"/>
    <lineage>
        <taxon>Eukaryota</taxon>
        <taxon>Fungi</taxon>
        <taxon>Dikarya</taxon>
        <taxon>Basidiomycota</taxon>
        <taxon>Agaricomycotina</taxon>
        <taxon>Agaricomycetes</taxon>
        <taxon>Agaricomycetidae</taxon>
        <taxon>Agaricales</taxon>
        <taxon>Marasmiineae</taxon>
        <taxon>Mycenaceae</taxon>
        <taxon>Mycena</taxon>
    </lineage>
</organism>
<dbReference type="AlphaFoldDB" id="A0AAD7FUT1"/>
<evidence type="ECO:0000256" key="1">
    <source>
        <dbReference type="SAM" id="MobiDB-lite"/>
    </source>
</evidence>
<dbReference type="Proteomes" id="UP001221757">
    <property type="component" value="Unassembled WGS sequence"/>
</dbReference>
<dbReference type="Pfam" id="PF18759">
    <property type="entry name" value="Plavaka"/>
    <property type="match status" value="1"/>
</dbReference>
<accession>A0AAD7FUT1</accession>
<evidence type="ECO:0000313" key="3">
    <source>
        <dbReference type="Proteomes" id="UP001221757"/>
    </source>
</evidence>
<dbReference type="InterPro" id="IPR041078">
    <property type="entry name" value="Plavaka"/>
</dbReference>
<comment type="caution">
    <text evidence="2">The sequence shown here is derived from an EMBL/GenBank/DDBJ whole genome shotgun (WGS) entry which is preliminary data.</text>
</comment>
<reference evidence="2" key="1">
    <citation type="submission" date="2023-03" db="EMBL/GenBank/DDBJ databases">
        <title>Massive genome expansion in bonnet fungi (Mycena s.s.) driven by repeated elements and novel gene families across ecological guilds.</title>
        <authorList>
            <consortium name="Lawrence Berkeley National Laboratory"/>
            <person name="Harder C.B."/>
            <person name="Miyauchi S."/>
            <person name="Viragh M."/>
            <person name="Kuo A."/>
            <person name="Thoen E."/>
            <person name="Andreopoulos B."/>
            <person name="Lu D."/>
            <person name="Skrede I."/>
            <person name="Drula E."/>
            <person name="Henrissat B."/>
            <person name="Morin E."/>
            <person name="Kohler A."/>
            <person name="Barry K."/>
            <person name="LaButti K."/>
            <person name="Morin E."/>
            <person name="Salamov A."/>
            <person name="Lipzen A."/>
            <person name="Mereny Z."/>
            <person name="Hegedus B."/>
            <person name="Baldrian P."/>
            <person name="Stursova M."/>
            <person name="Weitz H."/>
            <person name="Taylor A."/>
            <person name="Grigoriev I.V."/>
            <person name="Nagy L.G."/>
            <person name="Martin F."/>
            <person name="Kauserud H."/>
        </authorList>
    </citation>
    <scope>NUCLEOTIDE SEQUENCE</scope>
    <source>
        <strain evidence="2">CBHHK067</strain>
    </source>
</reference>
<evidence type="ECO:0000313" key="2">
    <source>
        <dbReference type="EMBL" id="KAJ7640190.1"/>
    </source>
</evidence>
<name>A0AAD7FUT1_MYCRO</name>
<protein>
    <submittedName>
        <fullName evidence="2">Uncharacterized protein</fullName>
    </submittedName>
</protein>